<feature type="transmembrane region" description="Helical" evidence="6">
    <location>
        <begin position="400"/>
        <end position="425"/>
    </location>
</feature>
<evidence type="ECO:0000256" key="3">
    <source>
        <dbReference type="ARBA" id="ARBA00022989"/>
    </source>
</evidence>
<evidence type="ECO:0000259" key="7">
    <source>
        <dbReference type="PROSITE" id="PS50850"/>
    </source>
</evidence>
<feature type="transmembrane region" description="Helical" evidence="6">
    <location>
        <begin position="62"/>
        <end position="83"/>
    </location>
</feature>
<organism evidence="8 9">
    <name type="scientific">Meira miltonrushii</name>
    <dbReference type="NCBI Taxonomy" id="1280837"/>
    <lineage>
        <taxon>Eukaryota</taxon>
        <taxon>Fungi</taxon>
        <taxon>Dikarya</taxon>
        <taxon>Basidiomycota</taxon>
        <taxon>Ustilaginomycotina</taxon>
        <taxon>Exobasidiomycetes</taxon>
        <taxon>Exobasidiales</taxon>
        <taxon>Brachybasidiaceae</taxon>
        <taxon>Meira</taxon>
    </lineage>
</organism>
<proteinExistence type="predicted"/>
<protein>
    <submittedName>
        <fullName evidence="8">MFS general substrate transporter</fullName>
    </submittedName>
</protein>
<dbReference type="Proteomes" id="UP000245771">
    <property type="component" value="Unassembled WGS sequence"/>
</dbReference>
<evidence type="ECO:0000256" key="4">
    <source>
        <dbReference type="ARBA" id="ARBA00023136"/>
    </source>
</evidence>
<evidence type="ECO:0000256" key="2">
    <source>
        <dbReference type="ARBA" id="ARBA00022692"/>
    </source>
</evidence>
<name>A0A316VG55_9BASI</name>
<feature type="transmembrane region" description="Helical" evidence="6">
    <location>
        <begin position="104"/>
        <end position="125"/>
    </location>
</feature>
<evidence type="ECO:0000313" key="8">
    <source>
        <dbReference type="EMBL" id="PWN35303.1"/>
    </source>
</evidence>
<dbReference type="PROSITE" id="PS50850">
    <property type="entry name" value="MFS"/>
    <property type="match status" value="1"/>
</dbReference>
<evidence type="ECO:0000256" key="6">
    <source>
        <dbReference type="SAM" id="Phobius"/>
    </source>
</evidence>
<feature type="transmembrane region" description="Helical" evidence="6">
    <location>
        <begin position="220"/>
        <end position="238"/>
    </location>
</feature>
<dbReference type="GO" id="GO:0046943">
    <property type="term" value="F:carboxylic acid transmembrane transporter activity"/>
    <property type="evidence" value="ECO:0007669"/>
    <property type="project" value="TreeGrafter"/>
</dbReference>
<dbReference type="CDD" id="cd17316">
    <property type="entry name" value="MFS_SV2_like"/>
    <property type="match status" value="1"/>
</dbReference>
<dbReference type="PANTHER" id="PTHR23508">
    <property type="entry name" value="CARBOXYLIC ACID TRANSPORTER PROTEIN HOMOLOG"/>
    <property type="match status" value="1"/>
</dbReference>
<keyword evidence="4 6" id="KW-0472">Membrane</keyword>
<feature type="transmembrane region" description="Helical" evidence="6">
    <location>
        <begin position="321"/>
        <end position="339"/>
    </location>
</feature>
<dbReference type="Gene3D" id="1.20.1250.20">
    <property type="entry name" value="MFS general substrate transporter like domains"/>
    <property type="match status" value="1"/>
</dbReference>
<reference evidence="8 9" key="1">
    <citation type="journal article" date="2018" name="Mol. Biol. Evol.">
        <title>Broad Genomic Sampling Reveals a Smut Pathogenic Ancestry of the Fungal Clade Ustilaginomycotina.</title>
        <authorList>
            <person name="Kijpornyongpan T."/>
            <person name="Mondo S.J."/>
            <person name="Barry K."/>
            <person name="Sandor L."/>
            <person name="Lee J."/>
            <person name="Lipzen A."/>
            <person name="Pangilinan J."/>
            <person name="LaButti K."/>
            <person name="Hainaut M."/>
            <person name="Henrissat B."/>
            <person name="Grigoriev I.V."/>
            <person name="Spatafora J.W."/>
            <person name="Aime M.C."/>
        </authorList>
    </citation>
    <scope>NUCLEOTIDE SEQUENCE [LARGE SCALE GENOMIC DNA]</scope>
    <source>
        <strain evidence="8 9">MCA 3882</strain>
    </source>
</reference>
<feature type="transmembrane region" description="Helical" evidence="6">
    <location>
        <begin position="131"/>
        <end position="148"/>
    </location>
</feature>
<gene>
    <name evidence="8" type="ORF">FA14DRAFT_145067</name>
</gene>
<dbReference type="STRING" id="1280837.A0A316VG55"/>
<dbReference type="GO" id="GO:0005886">
    <property type="term" value="C:plasma membrane"/>
    <property type="evidence" value="ECO:0007669"/>
    <property type="project" value="TreeGrafter"/>
</dbReference>
<evidence type="ECO:0000256" key="5">
    <source>
        <dbReference type="SAM" id="MobiDB-lite"/>
    </source>
</evidence>
<dbReference type="Pfam" id="PF00083">
    <property type="entry name" value="Sugar_tr"/>
    <property type="match status" value="1"/>
</dbReference>
<feature type="compositionally biased region" description="Basic and acidic residues" evidence="5">
    <location>
        <begin position="490"/>
        <end position="513"/>
    </location>
</feature>
<comment type="subcellular location">
    <subcellularLocation>
        <location evidence="1">Membrane</location>
        <topology evidence="1">Multi-pass membrane protein</topology>
    </subcellularLocation>
</comment>
<accession>A0A316VG55</accession>
<dbReference type="RefSeq" id="XP_025355605.1">
    <property type="nucleotide sequence ID" value="XM_025497267.1"/>
</dbReference>
<feature type="transmembrane region" description="Helical" evidence="6">
    <location>
        <begin position="155"/>
        <end position="177"/>
    </location>
</feature>
<keyword evidence="9" id="KW-1185">Reference proteome</keyword>
<feature type="domain" description="Major facilitator superfamily (MFS) profile" evidence="7">
    <location>
        <begin position="64"/>
        <end position="471"/>
    </location>
</feature>
<dbReference type="OrthoDB" id="5296287at2759"/>
<feature type="transmembrane region" description="Helical" evidence="6">
    <location>
        <begin position="446"/>
        <end position="465"/>
    </location>
</feature>
<dbReference type="SUPFAM" id="SSF103473">
    <property type="entry name" value="MFS general substrate transporter"/>
    <property type="match status" value="1"/>
</dbReference>
<keyword evidence="2 6" id="KW-0812">Transmembrane</keyword>
<dbReference type="InterPro" id="IPR005828">
    <property type="entry name" value="MFS_sugar_transport-like"/>
</dbReference>
<dbReference type="AlphaFoldDB" id="A0A316VG55"/>
<dbReference type="InParanoid" id="A0A316VG55"/>
<dbReference type="InterPro" id="IPR020846">
    <property type="entry name" value="MFS_dom"/>
</dbReference>
<evidence type="ECO:0000256" key="1">
    <source>
        <dbReference type="ARBA" id="ARBA00004141"/>
    </source>
</evidence>
<dbReference type="PANTHER" id="PTHR23508:SF9">
    <property type="entry name" value="CARBOXYLIC ACID TRANSPORT PROTEIN (AFU_ORTHOLOGUE AFUA_2G09450)"/>
    <property type="match status" value="1"/>
</dbReference>
<feature type="transmembrane region" description="Helical" evidence="6">
    <location>
        <begin position="351"/>
        <end position="380"/>
    </location>
</feature>
<dbReference type="GeneID" id="37019048"/>
<dbReference type="EMBL" id="KZ819603">
    <property type="protein sequence ID" value="PWN35303.1"/>
    <property type="molecule type" value="Genomic_DNA"/>
</dbReference>
<feature type="transmembrane region" description="Helical" evidence="6">
    <location>
        <begin position="275"/>
        <end position="296"/>
    </location>
</feature>
<keyword evidence="3 6" id="KW-1133">Transmembrane helix</keyword>
<sequence length="513" mass="56975">MIVIIVAFFQNLLRRACENFFLLFKFKDDPVEEGKEEGRIRYGVRKPANPIKLLSRLEPHHWLALFIGFLAVYVDLLDFYVLAAAIKKISTYFGTSKTHVSDSLTYSMSMRIVGAGLFGLLGDYFGRKWPLVLNLFMLAGLQIASIYCHTIDQFLNVRLIFGLAMGGVYGLAASNLMENAPPESRGLLGGIFQSGAAASGLTSAAINLGVGPKPDSWKKMFWITIGLTFGAAVVRILIPESKQFRDAAKRKKNSLHGQTYKQRLIKFCKEFRKMLLLHWQTFVYCCIFVTLFQWAVHTYADNYVTFLIVSKGMTNSRASKITMITKAGCIIGVWTMGWLGEYIGRRRMAAFSALMAAITLPASIVPTSFSGLAAGGFFYQFFFETYGAILAAHLNELSPIAFRAVMPGIAYQFGASVSAPAAMIVNDIAEDKFIMQNGKRVEAYEPVIGTIMGIVYFLQIVFSLFGPEKRGADLAHFKPAGLEDDDEELPIGHHLPERGRSQSDVKDDKVPSL</sequence>
<dbReference type="InterPro" id="IPR036259">
    <property type="entry name" value="MFS_trans_sf"/>
</dbReference>
<feature type="region of interest" description="Disordered" evidence="5">
    <location>
        <begin position="483"/>
        <end position="513"/>
    </location>
</feature>
<evidence type="ECO:0000313" key="9">
    <source>
        <dbReference type="Proteomes" id="UP000245771"/>
    </source>
</evidence>